<dbReference type="EMBL" id="ACEQ02000063">
    <property type="protein sequence ID" value="EEZ74318.1"/>
    <property type="molecule type" value="Genomic_DNA"/>
</dbReference>
<comment type="caution">
    <text evidence="1">The sequence shown here is derived from an EMBL/GenBank/DDBJ whole genome shotgun (WGS) entry which is preliminary data.</text>
</comment>
<evidence type="ECO:0000313" key="1">
    <source>
        <dbReference type="EMBL" id="EEZ74318.1"/>
    </source>
</evidence>
<reference evidence="1 2" key="1">
    <citation type="submission" date="2009-10" db="EMBL/GenBank/DDBJ databases">
        <authorList>
            <person name="Weinstock G."/>
            <person name="Sodergren E."/>
            <person name="Clifton S."/>
            <person name="Fulton L."/>
            <person name="Fulton B."/>
            <person name="Courtney L."/>
            <person name="Fronick C."/>
            <person name="Harrison M."/>
            <person name="Strong C."/>
            <person name="Farmer C."/>
            <person name="Delahaunty K."/>
            <person name="Markovic C."/>
            <person name="Hall O."/>
            <person name="Minx P."/>
            <person name="Tomlinson C."/>
            <person name="Mitreva M."/>
            <person name="Nelson J."/>
            <person name="Hou S."/>
            <person name="Wollam A."/>
            <person name="Pepin K.H."/>
            <person name="Johnson M."/>
            <person name="Bhonagiri V."/>
            <person name="Nash W.E."/>
            <person name="Warren W."/>
            <person name="Chinwalla A."/>
            <person name="Mardis E.R."/>
            <person name="Wilson R.K."/>
        </authorList>
    </citation>
    <scope>NUCLEOTIDE SEQUENCE [LARGE SCALE GENOMIC DNA]</scope>
    <source>
        <strain evidence="1 2">ATCC 23970</strain>
    </source>
</reference>
<evidence type="ECO:0000313" key="2">
    <source>
        <dbReference type="Proteomes" id="UP000003843"/>
    </source>
</evidence>
<dbReference type="Proteomes" id="UP000003843">
    <property type="component" value="Unassembled WGS sequence"/>
</dbReference>
<protein>
    <submittedName>
        <fullName evidence="1">Uncharacterized protein</fullName>
    </submittedName>
</protein>
<gene>
    <name evidence="1" type="ORF">NEILACOT_05667</name>
</gene>
<organism evidence="1 2">
    <name type="scientific">Neisseria lactamica ATCC 23970</name>
    <dbReference type="NCBI Taxonomy" id="546265"/>
    <lineage>
        <taxon>Bacteria</taxon>
        <taxon>Pseudomonadati</taxon>
        <taxon>Pseudomonadota</taxon>
        <taxon>Betaproteobacteria</taxon>
        <taxon>Neisseriales</taxon>
        <taxon>Neisseriaceae</taxon>
        <taxon>Neisseria</taxon>
    </lineage>
</organism>
<sequence length="47" mass="5152">MQTHIAFRLHGLAQLLFALALLNILLHTDFGRVGGGQQSSRSDDTCQ</sequence>
<accession>D0WDM9</accession>
<proteinExistence type="predicted"/>
<name>D0WDM9_NEILA</name>
<dbReference type="AlphaFoldDB" id="D0WDM9"/>